<dbReference type="KEGG" id="ial:IALB_2413"/>
<evidence type="ECO:0000313" key="7">
    <source>
        <dbReference type="EMBL" id="AFH50116.1"/>
    </source>
</evidence>
<dbReference type="InterPro" id="IPR003782">
    <property type="entry name" value="SCO1/SenC"/>
</dbReference>
<dbReference type="eggNOG" id="COG1999">
    <property type="taxonomic scope" value="Bacteria"/>
</dbReference>
<dbReference type="EMBL" id="CP003418">
    <property type="protein sequence ID" value="AFH50116.1"/>
    <property type="molecule type" value="Genomic_DNA"/>
</dbReference>
<keyword evidence="4" id="KW-1015">Disulfide bond</keyword>
<feature type="binding site" evidence="3">
    <location>
        <position position="81"/>
    </location>
    <ligand>
        <name>Cu cation</name>
        <dbReference type="ChEBI" id="CHEBI:23378"/>
    </ligand>
</feature>
<name>I0AMA9_IGNAJ</name>
<feature type="binding site" evidence="3">
    <location>
        <position position="85"/>
    </location>
    <ligand>
        <name>Cu cation</name>
        <dbReference type="ChEBI" id="CHEBI:23378"/>
    </ligand>
</feature>
<proteinExistence type="inferred from homology"/>
<dbReference type="InterPro" id="IPR036249">
    <property type="entry name" value="Thioredoxin-like_sf"/>
</dbReference>
<dbReference type="PANTHER" id="PTHR12151:SF25">
    <property type="entry name" value="LINALOOL DEHYDRATASE_ISOMERASE DOMAIN-CONTAINING PROTEIN"/>
    <property type="match status" value="1"/>
</dbReference>
<feature type="binding site" evidence="3">
    <location>
        <position position="178"/>
    </location>
    <ligand>
        <name>Cu cation</name>
        <dbReference type="ChEBI" id="CHEBI:23378"/>
    </ligand>
</feature>
<comment type="similarity">
    <text evidence="1">Belongs to the SCO1/2 family.</text>
</comment>
<evidence type="ECO:0000256" key="4">
    <source>
        <dbReference type="PIRSR" id="PIRSR603782-2"/>
    </source>
</evidence>
<sequence length="214" mass="24661">MIKLNFTSEIILLHNMKTKIYSLSAVIFFLIILSGCYEHFPLKQDISRTQNNFLNQDSVEVKFPEMTKGKVTLMAMVYTHCPDICPMTTHNMQLVESKLSKGELDKVRFVVISFDPNRDTPSVLKKFAEIRDIDFNRWSFLSGDDQNTKEVMLKFDIKAVPADSSYDAEGNLSYYIIHTDRISLIDQNGLLRRNYVGSTADINEIVNDIKYLLE</sequence>
<accession>I0AMA9</accession>
<dbReference type="GO" id="GO:0046872">
    <property type="term" value="F:metal ion binding"/>
    <property type="evidence" value="ECO:0007669"/>
    <property type="project" value="UniProtKB-KW"/>
</dbReference>
<evidence type="ECO:0000256" key="1">
    <source>
        <dbReference type="ARBA" id="ARBA00010996"/>
    </source>
</evidence>
<dbReference type="InterPro" id="IPR013766">
    <property type="entry name" value="Thioredoxin_domain"/>
</dbReference>
<reference evidence="7 8" key="1">
    <citation type="journal article" date="2012" name="Front. Microbiol.">
        <title>Complete genome of Ignavibacterium album, a metabolically versatile, flagellated, facultative anaerobe from the phylum Chlorobi.</title>
        <authorList>
            <person name="Liu Z."/>
            <person name="Frigaard N.-U."/>
            <person name="Vogl K."/>
            <person name="Iino T."/>
            <person name="Ohkuma M."/>
            <person name="Overmann J."/>
            <person name="Bryant D.A."/>
        </authorList>
    </citation>
    <scope>NUCLEOTIDE SEQUENCE [LARGE SCALE GENOMIC DNA]</scope>
    <source>
        <strain evidence="8">DSM 19864 / JCM 16511 / NBRC 101810 / Mat9-16</strain>
    </source>
</reference>
<dbReference type="Pfam" id="PF02630">
    <property type="entry name" value="SCO1-SenC"/>
    <property type="match status" value="1"/>
</dbReference>
<keyword evidence="5" id="KW-1133">Transmembrane helix</keyword>
<dbReference type="CDD" id="cd02968">
    <property type="entry name" value="SCO"/>
    <property type="match status" value="1"/>
</dbReference>
<keyword evidence="3" id="KW-0479">Metal-binding</keyword>
<gene>
    <name evidence="7" type="ordered locus">IALB_2413</name>
</gene>
<evidence type="ECO:0000313" key="8">
    <source>
        <dbReference type="Proteomes" id="UP000007394"/>
    </source>
</evidence>
<organism evidence="7 8">
    <name type="scientific">Ignavibacterium album (strain DSM 19864 / JCM 16511 / NBRC 101810 / Mat9-16)</name>
    <dbReference type="NCBI Taxonomy" id="945713"/>
    <lineage>
        <taxon>Bacteria</taxon>
        <taxon>Pseudomonadati</taxon>
        <taxon>Ignavibacteriota</taxon>
        <taxon>Ignavibacteria</taxon>
        <taxon>Ignavibacteriales</taxon>
        <taxon>Ignavibacteriaceae</taxon>
        <taxon>Ignavibacterium</taxon>
    </lineage>
</organism>
<dbReference type="STRING" id="945713.IALB_2413"/>
<feature type="transmembrane region" description="Helical" evidence="5">
    <location>
        <begin position="20"/>
        <end position="40"/>
    </location>
</feature>
<keyword evidence="5" id="KW-0812">Transmembrane</keyword>
<dbReference type="HOGENOM" id="CLU_050131_2_1_10"/>
<keyword evidence="8" id="KW-1185">Reference proteome</keyword>
<evidence type="ECO:0000256" key="5">
    <source>
        <dbReference type="SAM" id="Phobius"/>
    </source>
</evidence>
<evidence type="ECO:0000256" key="2">
    <source>
        <dbReference type="ARBA" id="ARBA00023008"/>
    </source>
</evidence>
<protein>
    <recommendedName>
        <fullName evidence="6">Thioredoxin domain-containing protein</fullName>
    </recommendedName>
</protein>
<dbReference type="Proteomes" id="UP000007394">
    <property type="component" value="Chromosome"/>
</dbReference>
<feature type="disulfide bond" description="Redox-active" evidence="4">
    <location>
        <begin position="81"/>
        <end position="85"/>
    </location>
</feature>
<dbReference type="SUPFAM" id="SSF52833">
    <property type="entry name" value="Thioredoxin-like"/>
    <property type="match status" value="1"/>
</dbReference>
<dbReference type="AlphaFoldDB" id="I0AMA9"/>
<dbReference type="PANTHER" id="PTHR12151">
    <property type="entry name" value="ELECTRON TRANSPORT PROTIN SCO1/SENC FAMILY MEMBER"/>
    <property type="match status" value="1"/>
</dbReference>
<evidence type="ECO:0000256" key="3">
    <source>
        <dbReference type="PIRSR" id="PIRSR603782-1"/>
    </source>
</evidence>
<keyword evidence="2 3" id="KW-0186">Copper</keyword>
<dbReference type="PATRIC" id="fig|945713.3.peg.2420"/>
<evidence type="ECO:0000259" key="6">
    <source>
        <dbReference type="PROSITE" id="PS51352"/>
    </source>
</evidence>
<feature type="domain" description="Thioredoxin" evidence="6">
    <location>
        <begin position="44"/>
        <end position="214"/>
    </location>
</feature>
<dbReference type="PROSITE" id="PS51352">
    <property type="entry name" value="THIOREDOXIN_2"/>
    <property type="match status" value="1"/>
</dbReference>
<dbReference type="Gene3D" id="3.40.30.10">
    <property type="entry name" value="Glutaredoxin"/>
    <property type="match status" value="1"/>
</dbReference>
<keyword evidence="5" id="KW-0472">Membrane</keyword>